<dbReference type="AlphaFoldDB" id="A0A1X7SDM4"/>
<accession>A0A1X7SDM4</accession>
<dbReference type="EnsemblMetazoa" id="Aqu2.1.00156_001">
    <property type="protein sequence ID" value="Aqu2.1.00156_001"/>
    <property type="gene ID" value="Aqu2.1.00156"/>
</dbReference>
<reference evidence="1" key="1">
    <citation type="submission" date="2017-05" db="UniProtKB">
        <authorList>
            <consortium name="EnsemblMetazoa"/>
        </authorList>
    </citation>
    <scope>IDENTIFICATION</scope>
</reference>
<evidence type="ECO:0000313" key="1">
    <source>
        <dbReference type="EnsemblMetazoa" id="Aqu2.1.00156_001"/>
    </source>
</evidence>
<protein>
    <submittedName>
        <fullName evidence="1">Uncharacterized protein</fullName>
    </submittedName>
</protein>
<sequence>SDPFIDKVTDFTQKHKDLLDRLCSYDNHSTQSTTNTCSVMDTSVMYGDFPPIEYQMMIDVLYRTERALQLMVPGQLVEGFVSKVSSNGLTIELMGLLSSSSSSLPALMALFKCLFIV</sequence>
<proteinExistence type="predicted"/>
<name>A0A1X7SDM4_AMPQE</name>
<dbReference type="OrthoDB" id="1914839at2759"/>
<dbReference type="InParanoid" id="A0A1X7SDM4"/>
<organism evidence="1">
    <name type="scientific">Amphimedon queenslandica</name>
    <name type="common">Sponge</name>
    <dbReference type="NCBI Taxonomy" id="400682"/>
    <lineage>
        <taxon>Eukaryota</taxon>
        <taxon>Metazoa</taxon>
        <taxon>Porifera</taxon>
        <taxon>Demospongiae</taxon>
        <taxon>Heteroscleromorpha</taxon>
        <taxon>Haplosclerida</taxon>
        <taxon>Niphatidae</taxon>
        <taxon>Amphimedon</taxon>
    </lineage>
</organism>